<dbReference type="PANTHER" id="PTHR21178">
    <property type="entry name" value="CILIA- AND FLAGELLA-ASSOCIATED PROTEIN 61"/>
    <property type="match status" value="1"/>
</dbReference>
<dbReference type="InterPro" id="IPR057247">
    <property type="entry name" value="CARBOXYPEPT_ZN_2"/>
</dbReference>
<evidence type="ECO:0000256" key="2">
    <source>
        <dbReference type="ARBA" id="ARBA00005988"/>
    </source>
</evidence>
<feature type="compositionally biased region" description="Acidic residues" evidence="5">
    <location>
        <begin position="1184"/>
        <end position="1255"/>
    </location>
</feature>
<dbReference type="VEuPathDB" id="PlasmoDB:PRCDC_1235000"/>
<feature type="compositionally biased region" description="Polar residues" evidence="5">
    <location>
        <begin position="1106"/>
        <end position="1116"/>
    </location>
</feature>
<comment type="cofactor">
    <cofactor evidence="1">
        <name>Zn(2+)</name>
        <dbReference type="ChEBI" id="CHEBI:29105"/>
    </cofactor>
</comment>
<feature type="region of interest" description="Disordered" evidence="5">
    <location>
        <begin position="1091"/>
        <end position="1116"/>
    </location>
</feature>
<evidence type="ECO:0000256" key="5">
    <source>
        <dbReference type="SAM" id="MobiDB-lite"/>
    </source>
</evidence>
<dbReference type="InterPro" id="IPR036188">
    <property type="entry name" value="FAD/NAD-bd_sf"/>
</dbReference>
<dbReference type="Proteomes" id="UP000240500">
    <property type="component" value="Chromosome 12"/>
</dbReference>
<dbReference type="InterPro" id="IPR038884">
    <property type="entry name" value="CFAP61"/>
</dbReference>
<accession>A0A2P9DIF2</accession>
<evidence type="ECO:0000256" key="1">
    <source>
        <dbReference type="ARBA" id="ARBA00001947"/>
    </source>
</evidence>
<keyword evidence="3" id="KW-0479">Metal-binding</keyword>
<dbReference type="OrthoDB" id="382863at2759"/>
<dbReference type="EMBL" id="LT969575">
    <property type="protein sequence ID" value="SOV80793.1"/>
    <property type="molecule type" value="Genomic_DNA"/>
</dbReference>
<evidence type="ECO:0000313" key="7">
    <source>
        <dbReference type="Proteomes" id="UP000240500"/>
    </source>
</evidence>
<dbReference type="SUPFAM" id="SSF51905">
    <property type="entry name" value="FAD/NAD(P)-binding domain"/>
    <property type="match status" value="1"/>
</dbReference>
<protein>
    <submittedName>
        <fullName evidence="6">Uncharacterized protein</fullName>
    </submittedName>
</protein>
<gene>
    <name evidence="6" type="ORF">PRG01_1239100</name>
</gene>
<evidence type="ECO:0000256" key="4">
    <source>
        <dbReference type="ARBA" id="ARBA00022833"/>
    </source>
</evidence>
<evidence type="ECO:0000313" key="6">
    <source>
        <dbReference type="EMBL" id="SOV80793.1"/>
    </source>
</evidence>
<dbReference type="PROSITE" id="PS00133">
    <property type="entry name" value="CARBOXYPEPT_ZN_2"/>
    <property type="match status" value="1"/>
</dbReference>
<comment type="similarity">
    <text evidence="2">Belongs to the peptidase M14 family.</text>
</comment>
<evidence type="ECO:0000256" key="3">
    <source>
        <dbReference type="ARBA" id="ARBA00022723"/>
    </source>
</evidence>
<organism evidence="6 7">
    <name type="scientific">Plasmodium reichenowi</name>
    <dbReference type="NCBI Taxonomy" id="5854"/>
    <lineage>
        <taxon>Eukaryota</taxon>
        <taxon>Sar</taxon>
        <taxon>Alveolata</taxon>
        <taxon>Apicomplexa</taxon>
        <taxon>Aconoidasida</taxon>
        <taxon>Haemosporida</taxon>
        <taxon>Plasmodiidae</taxon>
        <taxon>Plasmodium</taxon>
        <taxon>Plasmodium (Laverania)</taxon>
    </lineage>
</organism>
<sequence>MEYTFLFYKHKHLIHLKEKFEHIEKYITYSLDSFFHNVSLVNDKEKDTILNHTKCEYNNLTYQQIIDILQYSSICVSVCEKYQDGEKVNIVGIVSLDYELCINYNNNKYNFERMCDCSNINLEDFYYSLSLHIKAYDILSNITLNNTLIINLILNNNEKFYDNLFYYLFHSIENLLFILLFYNNNNIINEDLFYNGLTIDLTKLTQYEKQNKIIPFDHVLILNKSTYVSKIFLRLTSTSDIYDLHELFKKFSQTNLEEKNHYLIYDIIDKKTDEDILITILNNKKKIIGFVSLKKYIDINILVNLYNLKEYNYLLKRNFFEDISDSLKPYKNGSKSLNKRKKKYLYIEFKQHILRTIKIKTLEDLEKKYEISNETIYDYLYDHLIEDVDIYADYFKKKNIDIKDIVKNIYKKLQYDYANYKKGSTDQVDFFLLNKLINLYSHISFSDIANVSQKFYNNFEKIEKLYFNFNNDKTYKKIYEKIKKKREGILSDDESENNSSKINIIKLTNENEMKKNENNFKEVINLSYFDIFLLLQNIYPETFKKNEIILLFLFLDLYELIIVEETTLFDCVSFKMFLDELVHIKKNYFICKYKHIDWLRNISNDDKNAFSLNLFILNDKYYSYCKDILLKIEKYFDEVDYIITTNNERGNMPFILNYFNRVKKKKKANTLESLYILNKYTLFLQPTTDYMKLEDIEHVQRLLEKVKHKEKNKIKQYILFLQDYCKDEARKDNQHDRLLVQSPLELKFYELHNYYIYVSRCGNNIINITTGSIMNNMDFYYINKIYDFKNIIIPNENEKMKHFRLFFFSSIIIFKYYDKKIIHNILMLTNACSCHISTDDDVYLDIYRHFIFLNKKDNDVSIFREDNIFLRESEKTKKNEKNKNNRKNTKQCDKKYLVLTKHMCLRKCINIDHNIVFWGTNDICLNILYKILRKNEYFFNNIILIIAYKNKYLNTKNNVEENKSVKNCSLESALMYNKLKNIMINERIKIIYDNVYNINRKNKQIELNNKNYIYYDYLFICFDKQDVTTYSFNLNSFEEGKKRNFNFIETYENMNYKNIKFDFLVKEKDYEKYEHVNTFYCQKKKNYLQKKKKKNSKKENNISSSTSDLNETNSMESYKSCDKSKVGLRNVNCKNSAGKNVPFVKKEENSLNKSGKCKKKQLRDETHTLYNIKNKRVEKYYGDKEEDSDDEDSDDEDSDDEDSDDEDSDDEDSDDEDSDDEDSDDEDSDDEDSDDEDSDDEDSDDEDSDNEDNGDDNNYNNYNNCNNDDNNYYEEDNSEMDFSSRYTTLSSSFLPSSEASVNDSAYNDYKDDIYNKKKEKIEELKSDEKAFNTTETNCSQKKKIITRGEKDNPNIEQNKNEYIDKYSNVRSNNNLKECYNKNLNIKEDLKEKINANVNKKSSYLENSNKENVSNSEEEYININNENDKHVINQYNKKNEMFNKEKVNRNIDGVFSISDPFLEKYFDKNSKYMNIVKNCVNYIIIYSNNIDILNMINFFLINNVHTYKIIIIYPYTCNKCHGRKQKEKIKQNIFNERVYYKDKIHLKNNYLFCDYTHKNNFYHKNYVFENIKYVLNKIFFLFHLLKIRIIYGHIIAVKKSKKNRLKYVLVHLCKHRNLDFSYFNTHKFICENTLLIPCRILLCSYIFDINNHLHYILNKSSIVYNEKICVNHQFQTNDKFIFSAGELCAFSNKYRISTHNILNHEYYSSMEIGKFVSRQFLKIVIEQCCLSYNMFKSKNEEMRSKIKKQKEYNDNIDKIMEKDMEETNNITGNVQSKKTDNNLDLYKKLKIFEIPIIYFNTLPCNFYFYHFEASCGDLYKYNDFSIIQNEKIKGMHEKKKYSNKTNDKIYNNKKNDMIDNSKQIYHEAFCTDSLKISINKEKKMNNYFNVQYFEISKNIYTQGYYCKVTTNSFNLINSFTYLGCDVLNFHKLHKLCNMPINYFYVILKNIKNNPQYDILSMLNEDREKSIFHYKFQIFKEKLKKKIITLPHIKESIQFLLKDINDGDSFKTYIKDQLFKEKQMFIDTIKKEVESNLVEYIKENNELLNGYYIPN</sequence>
<dbReference type="GO" id="GO:0046872">
    <property type="term" value="F:metal ion binding"/>
    <property type="evidence" value="ECO:0007669"/>
    <property type="project" value="UniProtKB-KW"/>
</dbReference>
<feature type="compositionally biased region" description="Low complexity" evidence="5">
    <location>
        <begin position="1256"/>
        <end position="1270"/>
    </location>
</feature>
<proteinExistence type="inferred from homology"/>
<dbReference type="VEuPathDB" id="PlasmoDB:PRG01_1239100"/>
<feature type="region of interest" description="Disordered" evidence="5">
    <location>
        <begin position="1177"/>
        <end position="1276"/>
    </location>
</feature>
<reference evidence="6 7" key="1">
    <citation type="submission" date="2016-09" db="EMBL/GenBank/DDBJ databases">
        <authorList>
            <consortium name="Pathogen Informatics"/>
        </authorList>
    </citation>
    <scope>NUCLEOTIDE SEQUENCE [LARGE SCALE GENOMIC DNA]</scope>
</reference>
<dbReference type="PANTHER" id="PTHR21178:SF8">
    <property type="entry name" value="CILIA- AND FLAGELLA-ASSOCIATED PROTEIN 61"/>
    <property type="match status" value="1"/>
</dbReference>
<name>A0A2P9DIF2_PLARE</name>
<keyword evidence="4" id="KW-0862">Zinc</keyword>